<dbReference type="HOGENOM" id="CLU_072999_0_0_0"/>
<dbReference type="STRING" id="314344.AL013_05035"/>
<dbReference type="eggNOG" id="COG1192">
    <property type="taxonomic scope" value="Bacteria"/>
</dbReference>
<dbReference type="AlphaFoldDB" id="Q0F333"/>
<evidence type="ECO:0000313" key="3">
    <source>
        <dbReference type="Proteomes" id="UP000005297"/>
    </source>
</evidence>
<dbReference type="OrthoDB" id="113462at2"/>
<dbReference type="InterPro" id="IPR050678">
    <property type="entry name" value="DNA_Partitioning_ATPase"/>
</dbReference>
<dbReference type="SUPFAM" id="SSF52540">
    <property type="entry name" value="P-loop containing nucleoside triphosphate hydrolases"/>
    <property type="match status" value="1"/>
</dbReference>
<evidence type="ECO:0000259" key="1">
    <source>
        <dbReference type="Pfam" id="PF13614"/>
    </source>
</evidence>
<evidence type="ECO:0000313" key="2">
    <source>
        <dbReference type="EMBL" id="EAU56108.1"/>
    </source>
</evidence>
<dbReference type="InterPro" id="IPR025669">
    <property type="entry name" value="AAA_dom"/>
</dbReference>
<dbReference type="Proteomes" id="UP000005297">
    <property type="component" value="Unassembled WGS sequence"/>
</dbReference>
<comment type="caution">
    <text evidence="2">The sequence shown here is derived from an EMBL/GenBank/DDBJ whole genome shotgun (WGS) entry which is preliminary data.</text>
</comment>
<dbReference type="InParanoid" id="Q0F333"/>
<sequence>MTCIAIANTKGGSGKTTLAANLGAYLADCGWRVLLIDADIQPTLSNYFPIEANQSGLTSMMTELNTDMSVSRIPAQEMDIVYSDDPDGRLHEWIMRQPDGRLRMRAAVNDFRKHYDIVLIDTQGAASPLLEAAVVAADMIVSPVPSEILSAREFMRGMRFVLEKINPMLGFIGATPPPLKAVLYRMDRTRDARRIAEQFRMADFQDESGFSLLKTWVPAAKAYRESATRQIPVHRLDVGRRGASPCGAEVMEGLAGELLGGDAPDSLQPDPAVASI</sequence>
<gene>
    <name evidence="2" type="ORF">SPV1_04788</name>
</gene>
<dbReference type="Pfam" id="PF13614">
    <property type="entry name" value="AAA_31"/>
    <property type="match status" value="1"/>
</dbReference>
<keyword evidence="3" id="KW-1185">Reference proteome</keyword>
<accession>Q0F333</accession>
<dbReference type="CDD" id="cd02042">
    <property type="entry name" value="ParAB_family"/>
    <property type="match status" value="1"/>
</dbReference>
<dbReference type="EMBL" id="AATS01000001">
    <property type="protein sequence ID" value="EAU56108.1"/>
    <property type="molecule type" value="Genomic_DNA"/>
</dbReference>
<dbReference type="InterPro" id="IPR027417">
    <property type="entry name" value="P-loop_NTPase"/>
</dbReference>
<name>Q0F333_9PROT</name>
<reference evidence="2 3" key="1">
    <citation type="submission" date="2006-09" db="EMBL/GenBank/DDBJ databases">
        <authorList>
            <person name="Emerson D."/>
            <person name="Ferriera S."/>
            <person name="Johnson J."/>
            <person name="Kravitz S."/>
            <person name="Halpern A."/>
            <person name="Remington K."/>
            <person name="Beeson K."/>
            <person name="Tran B."/>
            <person name="Rogers Y.-H."/>
            <person name="Friedman R."/>
            <person name="Venter J.C."/>
        </authorList>
    </citation>
    <scope>NUCLEOTIDE SEQUENCE [LARGE SCALE GENOMIC DNA]</scope>
    <source>
        <strain evidence="2 3">PV-1</strain>
    </source>
</reference>
<dbReference type="PANTHER" id="PTHR13696">
    <property type="entry name" value="P-LOOP CONTAINING NUCLEOSIDE TRIPHOSPHATE HYDROLASE"/>
    <property type="match status" value="1"/>
</dbReference>
<organism evidence="2 3">
    <name type="scientific">Mariprofundus ferrooxydans PV-1</name>
    <dbReference type="NCBI Taxonomy" id="314345"/>
    <lineage>
        <taxon>Bacteria</taxon>
        <taxon>Pseudomonadati</taxon>
        <taxon>Pseudomonadota</taxon>
        <taxon>Candidatius Mariprofundia</taxon>
        <taxon>Mariprofundales</taxon>
        <taxon>Mariprofundaceae</taxon>
        <taxon>Mariprofundus</taxon>
    </lineage>
</organism>
<dbReference type="Gene3D" id="3.40.50.300">
    <property type="entry name" value="P-loop containing nucleotide triphosphate hydrolases"/>
    <property type="match status" value="1"/>
</dbReference>
<proteinExistence type="predicted"/>
<dbReference type="RefSeq" id="WP_009851252.1">
    <property type="nucleotide sequence ID" value="NZ_DS022295.1"/>
</dbReference>
<feature type="domain" description="AAA" evidence="1">
    <location>
        <begin position="1"/>
        <end position="152"/>
    </location>
</feature>
<dbReference type="PANTHER" id="PTHR13696:SF96">
    <property type="entry name" value="COBQ_COBB_MIND_PARA NUCLEOTIDE BINDING DOMAIN-CONTAINING PROTEIN"/>
    <property type="match status" value="1"/>
</dbReference>
<protein>
    <submittedName>
        <fullName evidence="2">Probable chromosome partitioning related protein</fullName>
    </submittedName>
</protein>